<name>A0A0D5XV70_9PSED</name>
<dbReference type="OrthoDB" id="7271910at2"/>
<evidence type="ECO:0000313" key="2">
    <source>
        <dbReference type="EMBL" id="AKA22705.1"/>
    </source>
</evidence>
<feature type="transmembrane region" description="Helical" evidence="1">
    <location>
        <begin position="81"/>
        <end position="101"/>
    </location>
</feature>
<organism evidence="2 3">
    <name type="scientific">Pseudomonas chlororaphis</name>
    <dbReference type="NCBI Taxonomy" id="587753"/>
    <lineage>
        <taxon>Bacteria</taxon>
        <taxon>Pseudomonadati</taxon>
        <taxon>Pseudomonadota</taxon>
        <taxon>Gammaproteobacteria</taxon>
        <taxon>Pseudomonadales</taxon>
        <taxon>Pseudomonadaceae</taxon>
        <taxon>Pseudomonas</taxon>
    </lineage>
</organism>
<gene>
    <name evidence="2" type="ORF">PCL1606_12500</name>
</gene>
<accession>A0A0D5XV70</accession>
<reference evidence="2 3" key="1">
    <citation type="journal article" date="2015" name="Mol. Plant Microbe Interact.">
        <title>Comparative Genomic Analysis of Pseudomonas chlororaphis PCL1606 Reveals New Insight into Antifungal Compounds Involved in Biocontrol.</title>
        <authorList>
            <person name="Calderon C.E."/>
            <person name="Ramos C."/>
            <person name="de Vicente A."/>
            <person name="Cazorla F.M."/>
        </authorList>
    </citation>
    <scope>NUCLEOTIDE SEQUENCE [LARGE SCALE GENOMIC DNA]</scope>
    <source>
        <strain evidence="2 3">PCL1606</strain>
    </source>
</reference>
<keyword evidence="1" id="KW-0812">Transmembrane</keyword>
<keyword evidence="1" id="KW-0472">Membrane</keyword>
<feature type="transmembrane region" description="Helical" evidence="1">
    <location>
        <begin position="41"/>
        <end position="60"/>
    </location>
</feature>
<dbReference type="AlphaFoldDB" id="A0A0D5XV70"/>
<keyword evidence="1" id="KW-1133">Transmembrane helix</keyword>
<sequence>MSHPGKSVLLFGLYMLLLGAALVLAPNLLLPLFGFAPTDEVWIRVMGQLALYLGVYYVWAGCTERREFMALTVAIRLSVPLFFAAFVAAGLVAPVLLLLALPDLCSALWTWRALKAPQASRQPLGSA</sequence>
<dbReference type="Proteomes" id="UP000032748">
    <property type="component" value="Chromosome"/>
</dbReference>
<evidence type="ECO:0000313" key="3">
    <source>
        <dbReference type="Proteomes" id="UP000032748"/>
    </source>
</evidence>
<dbReference type="KEGG" id="pcz:PCL1606_12500"/>
<dbReference type="PATRIC" id="fig|587753.10.peg.1243"/>
<evidence type="ECO:0000256" key="1">
    <source>
        <dbReference type="SAM" id="Phobius"/>
    </source>
</evidence>
<feature type="transmembrane region" description="Helical" evidence="1">
    <location>
        <begin position="7"/>
        <end position="29"/>
    </location>
</feature>
<dbReference type="RefSeq" id="WP_045881439.1">
    <property type="nucleotide sequence ID" value="NZ_CP011110.1"/>
</dbReference>
<proteinExistence type="predicted"/>
<dbReference type="EMBL" id="CP011110">
    <property type="protein sequence ID" value="AKA22705.1"/>
    <property type="molecule type" value="Genomic_DNA"/>
</dbReference>
<protein>
    <submittedName>
        <fullName evidence="2">Uncharacterized protein</fullName>
    </submittedName>
</protein>